<dbReference type="Proteomes" id="UP000307440">
    <property type="component" value="Unassembled WGS sequence"/>
</dbReference>
<evidence type="ECO:0000256" key="1">
    <source>
        <dbReference type="SAM" id="MobiDB-lite"/>
    </source>
</evidence>
<evidence type="ECO:0000313" key="3">
    <source>
        <dbReference type="EMBL" id="TFK18222.1"/>
    </source>
</evidence>
<feature type="transmembrane region" description="Helical" evidence="2">
    <location>
        <begin position="184"/>
        <end position="206"/>
    </location>
</feature>
<evidence type="ECO:0000256" key="2">
    <source>
        <dbReference type="SAM" id="Phobius"/>
    </source>
</evidence>
<feature type="transmembrane region" description="Helical" evidence="2">
    <location>
        <begin position="137"/>
        <end position="156"/>
    </location>
</feature>
<reference evidence="3 4" key="1">
    <citation type="journal article" date="2019" name="Nat. Ecol. Evol.">
        <title>Megaphylogeny resolves global patterns of mushroom evolution.</title>
        <authorList>
            <person name="Varga T."/>
            <person name="Krizsan K."/>
            <person name="Foldi C."/>
            <person name="Dima B."/>
            <person name="Sanchez-Garcia M."/>
            <person name="Sanchez-Ramirez S."/>
            <person name="Szollosi G.J."/>
            <person name="Szarkandi J.G."/>
            <person name="Papp V."/>
            <person name="Albert L."/>
            <person name="Andreopoulos W."/>
            <person name="Angelini C."/>
            <person name="Antonin V."/>
            <person name="Barry K.W."/>
            <person name="Bougher N.L."/>
            <person name="Buchanan P."/>
            <person name="Buyck B."/>
            <person name="Bense V."/>
            <person name="Catcheside P."/>
            <person name="Chovatia M."/>
            <person name="Cooper J."/>
            <person name="Damon W."/>
            <person name="Desjardin D."/>
            <person name="Finy P."/>
            <person name="Geml J."/>
            <person name="Haridas S."/>
            <person name="Hughes K."/>
            <person name="Justo A."/>
            <person name="Karasinski D."/>
            <person name="Kautmanova I."/>
            <person name="Kiss B."/>
            <person name="Kocsube S."/>
            <person name="Kotiranta H."/>
            <person name="LaButti K.M."/>
            <person name="Lechner B.E."/>
            <person name="Liimatainen K."/>
            <person name="Lipzen A."/>
            <person name="Lukacs Z."/>
            <person name="Mihaltcheva S."/>
            <person name="Morgado L.N."/>
            <person name="Niskanen T."/>
            <person name="Noordeloos M.E."/>
            <person name="Ohm R.A."/>
            <person name="Ortiz-Santana B."/>
            <person name="Ovrebo C."/>
            <person name="Racz N."/>
            <person name="Riley R."/>
            <person name="Savchenko A."/>
            <person name="Shiryaev A."/>
            <person name="Soop K."/>
            <person name="Spirin V."/>
            <person name="Szebenyi C."/>
            <person name="Tomsovsky M."/>
            <person name="Tulloss R.E."/>
            <person name="Uehling J."/>
            <person name="Grigoriev I.V."/>
            <person name="Vagvolgyi C."/>
            <person name="Papp T."/>
            <person name="Martin F.M."/>
            <person name="Miettinen O."/>
            <person name="Hibbett D.S."/>
            <person name="Nagy L.G."/>
        </authorList>
    </citation>
    <scope>NUCLEOTIDE SEQUENCE [LARGE SCALE GENOMIC DNA]</scope>
    <source>
        <strain evidence="3 4">CBS 121175</strain>
    </source>
</reference>
<feature type="region of interest" description="Disordered" evidence="1">
    <location>
        <begin position="334"/>
        <end position="357"/>
    </location>
</feature>
<accession>A0A5C3KE97</accession>
<gene>
    <name evidence="3" type="ORF">FA15DRAFT_710061</name>
</gene>
<dbReference type="AlphaFoldDB" id="A0A5C3KE97"/>
<sequence>MYKEKINQWSRKVFFYSMFTVFTLISIHLFSHIRSILLAFAMNPDPSVSPSLVLAGLLHTPGEQIRAVCIDLLIWHADILVIFRTYLVWGKRWQVIVVPIIFLMLSIANGSVILAWFFQPDKIDFNKIHHPFFDLIFPLHLAGNTATTGLLAFKIWQRHWMSERAGINFHAVGSGPNLITILRIIVESAAIYTVQLALLVILYFAGDMAGQIVVLGTLTPSIGIVFVLITLRTHQARNDGSLNFENPMRSSFFGSEFIPDSTASQQGAAHERKVSVASRASRQANVSTDRSRADAFRIRPQFEDVMEHSSEADPKDTDTDSIVLRDIGMGSVRDGNLHFSKPPSDEDISQAKSGWAI</sequence>
<feature type="transmembrane region" description="Helical" evidence="2">
    <location>
        <begin position="95"/>
        <end position="117"/>
    </location>
</feature>
<feature type="transmembrane region" description="Helical" evidence="2">
    <location>
        <begin position="64"/>
        <end position="83"/>
    </location>
</feature>
<protein>
    <submittedName>
        <fullName evidence="3">Uncharacterized protein</fullName>
    </submittedName>
</protein>
<proteinExistence type="predicted"/>
<keyword evidence="4" id="KW-1185">Reference proteome</keyword>
<evidence type="ECO:0000313" key="4">
    <source>
        <dbReference type="Proteomes" id="UP000307440"/>
    </source>
</evidence>
<name>A0A5C3KE97_COPMA</name>
<feature type="compositionally biased region" description="Polar residues" evidence="1">
    <location>
        <begin position="278"/>
        <end position="288"/>
    </location>
</feature>
<dbReference type="OrthoDB" id="3354175at2759"/>
<organism evidence="3 4">
    <name type="scientific">Coprinopsis marcescibilis</name>
    <name type="common">Agaric fungus</name>
    <name type="synonym">Psathyrella marcescibilis</name>
    <dbReference type="NCBI Taxonomy" id="230819"/>
    <lineage>
        <taxon>Eukaryota</taxon>
        <taxon>Fungi</taxon>
        <taxon>Dikarya</taxon>
        <taxon>Basidiomycota</taxon>
        <taxon>Agaricomycotina</taxon>
        <taxon>Agaricomycetes</taxon>
        <taxon>Agaricomycetidae</taxon>
        <taxon>Agaricales</taxon>
        <taxon>Agaricineae</taxon>
        <taxon>Psathyrellaceae</taxon>
        <taxon>Coprinopsis</taxon>
    </lineage>
</organism>
<keyword evidence="2" id="KW-1133">Transmembrane helix</keyword>
<feature type="transmembrane region" description="Helical" evidence="2">
    <location>
        <begin position="21"/>
        <end position="44"/>
    </location>
</feature>
<feature type="transmembrane region" description="Helical" evidence="2">
    <location>
        <begin position="212"/>
        <end position="231"/>
    </location>
</feature>
<dbReference type="EMBL" id="ML210420">
    <property type="protein sequence ID" value="TFK18222.1"/>
    <property type="molecule type" value="Genomic_DNA"/>
</dbReference>
<keyword evidence="2" id="KW-0472">Membrane</keyword>
<keyword evidence="2" id="KW-0812">Transmembrane</keyword>
<feature type="region of interest" description="Disordered" evidence="1">
    <location>
        <begin position="268"/>
        <end position="292"/>
    </location>
</feature>